<keyword evidence="11" id="KW-1185">Reference proteome</keyword>
<dbReference type="SUPFAM" id="SSF57997">
    <property type="entry name" value="Tropomyosin"/>
    <property type="match status" value="1"/>
</dbReference>
<evidence type="ECO:0000313" key="10">
    <source>
        <dbReference type="EMBL" id="ROR91475.1"/>
    </source>
</evidence>
<dbReference type="InterPro" id="IPR011055">
    <property type="entry name" value="Dup_hybrid_motif"/>
</dbReference>
<proteinExistence type="predicted"/>
<dbReference type="PANTHER" id="PTHR21666">
    <property type="entry name" value="PEPTIDASE-RELATED"/>
    <property type="match status" value="1"/>
</dbReference>
<dbReference type="PANTHER" id="PTHR21666:SF288">
    <property type="entry name" value="CELL DIVISION PROTEIN YTFB"/>
    <property type="match status" value="1"/>
</dbReference>
<evidence type="ECO:0000256" key="4">
    <source>
        <dbReference type="ARBA" id="ARBA00022801"/>
    </source>
</evidence>
<evidence type="ECO:0000256" key="7">
    <source>
        <dbReference type="SAM" id="MobiDB-lite"/>
    </source>
</evidence>
<sequence>MSRPLPRTALTAILALSSLAVTVPLASADDLRDRERDAKGSVRAAQDDLQESSDELSAAARKLQAARERLGGAQRRLETAQSQLGEARRLDQEMQAQLEAAEIRLERAQAALEQARERVRRQRADIGRLAANMYVNGDPQLMGLAVVLNSQDPAEATSQLNTVDSLMSRQDNTLDVLREARAAMVAEERKVEAARAVVAEQRAAAADNLSRRQDLEQQAASARTEVATLVKGRAAATAEAQQARVADAAQLRAAEQQARKIRQLILARAARQRGGFSGDAASFLQRPVPGGVTSPYGYRVHPIYGYYGLHDGTDFSASCGTANVAAGTGTVISRAWSDVYGNRLYLDLGQVNGQNLTVVYNHLSSYAVSTGQQVTRGQLVGYSGSTGWSTGCHLHFSALLDGNPVDPMRYL</sequence>
<comment type="cofactor">
    <cofactor evidence="1">
        <name>Zn(2+)</name>
        <dbReference type="ChEBI" id="CHEBI:29105"/>
    </cofactor>
</comment>
<dbReference type="GO" id="GO:0004222">
    <property type="term" value="F:metalloendopeptidase activity"/>
    <property type="evidence" value="ECO:0007669"/>
    <property type="project" value="TreeGrafter"/>
</dbReference>
<feature type="region of interest" description="Disordered" evidence="7">
    <location>
        <begin position="32"/>
        <end position="55"/>
    </location>
</feature>
<accession>A0A3N2CVA3</accession>
<dbReference type="Pfam" id="PF01551">
    <property type="entry name" value="Peptidase_M23"/>
    <property type="match status" value="1"/>
</dbReference>
<organism evidence="10 11">
    <name type="scientific">Nocardioides aurantiacus</name>
    <dbReference type="NCBI Taxonomy" id="86796"/>
    <lineage>
        <taxon>Bacteria</taxon>
        <taxon>Bacillati</taxon>
        <taxon>Actinomycetota</taxon>
        <taxon>Actinomycetes</taxon>
        <taxon>Propionibacteriales</taxon>
        <taxon>Nocardioidaceae</taxon>
        <taxon>Nocardioides</taxon>
    </lineage>
</organism>
<evidence type="ECO:0000256" key="6">
    <source>
        <dbReference type="ARBA" id="ARBA00023049"/>
    </source>
</evidence>
<dbReference type="SUPFAM" id="SSF51261">
    <property type="entry name" value="Duplicated hybrid motif"/>
    <property type="match status" value="1"/>
</dbReference>
<dbReference type="InterPro" id="IPR050570">
    <property type="entry name" value="Cell_wall_metabolism_enzyme"/>
</dbReference>
<keyword evidence="5" id="KW-0862">Zinc</keyword>
<feature type="chain" id="PRO_5018199187" evidence="8">
    <location>
        <begin position="29"/>
        <end position="411"/>
    </location>
</feature>
<evidence type="ECO:0000259" key="9">
    <source>
        <dbReference type="Pfam" id="PF01551"/>
    </source>
</evidence>
<dbReference type="GO" id="GO:0006508">
    <property type="term" value="P:proteolysis"/>
    <property type="evidence" value="ECO:0007669"/>
    <property type="project" value="UniProtKB-KW"/>
</dbReference>
<dbReference type="Proteomes" id="UP000281738">
    <property type="component" value="Unassembled WGS sequence"/>
</dbReference>
<evidence type="ECO:0000313" key="11">
    <source>
        <dbReference type="Proteomes" id="UP000281738"/>
    </source>
</evidence>
<evidence type="ECO:0000256" key="2">
    <source>
        <dbReference type="ARBA" id="ARBA00022670"/>
    </source>
</evidence>
<keyword evidence="2" id="KW-0645">Protease</keyword>
<feature type="domain" description="M23ase beta-sheet core" evidence="9">
    <location>
        <begin position="309"/>
        <end position="407"/>
    </location>
</feature>
<dbReference type="CDD" id="cd06503">
    <property type="entry name" value="ATP-synt_Fo_b"/>
    <property type="match status" value="1"/>
</dbReference>
<keyword evidence="8" id="KW-0732">Signal</keyword>
<keyword evidence="6" id="KW-0482">Metalloprotease</keyword>
<dbReference type="CDD" id="cd12797">
    <property type="entry name" value="M23_peptidase"/>
    <property type="match status" value="1"/>
</dbReference>
<dbReference type="OrthoDB" id="1099523at2"/>
<dbReference type="RefSeq" id="WP_148077063.1">
    <property type="nucleotide sequence ID" value="NZ_RKHO01000001.1"/>
</dbReference>
<dbReference type="Gene3D" id="6.10.250.3150">
    <property type="match status" value="1"/>
</dbReference>
<dbReference type="EMBL" id="RKHO01000001">
    <property type="protein sequence ID" value="ROR91475.1"/>
    <property type="molecule type" value="Genomic_DNA"/>
</dbReference>
<name>A0A3N2CVA3_9ACTN</name>
<protein>
    <submittedName>
        <fullName evidence="10">Murein DD-endopeptidase MepM/ murein hydrolase activator NlpD</fullName>
    </submittedName>
</protein>
<gene>
    <name evidence="10" type="ORF">EDD33_2344</name>
</gene>
<reference evidence="10 11" key="1">
    <citation type="submission" date="2018-11" db="EMBL/GenBank/DDBJ databases">
        <title>Sequencing the genomes of 1000 actinobacteria strains.</title>
        <authorList>
            <person name="Klenk H.-P."/>
        </authorList>
    </citation>
    <scope>NUCLEOTIDE SEQUENCE [LARGE SCALE GENOMIC DNA]</scope>
    <source>
        <strain evidence="10 11">DSM 12652</strain>
    </source>
</reference>
<feature type="signal peptide" evidence="8">
    <location>
        <begin position="1"/>
        <end position="28"/>
    </location>
</feature>
<dbReference type="AlphaFoldDB" id="A0A3N2CVA3"/>
<keyword evidence="3" id="KW-0479">Metal-binding</keyword>
<evidence type="ECO:0000256" key="1">
    <source>
        <dbReference type="ARBA" id="ARBA00001947"/>
    </source>
</evidence>
<keyword evidence="4 10" id="KW-0378">Hydrolase</keyword>
<dbReference type="InterPro" id="IPR016047">
    <property type="entry name" value="M23ase_b-sheet_dom"/>
</dbReference>
<evidence type="ECO:0000256" key="8">
    <source>
        <dbReference type="SAM" id="SignalP"/>
    </source>
</evidence>
<evidence type="ECO:0000256" key="3">
    <source>
        <dbReference type="ARBA" id="ARBA00022723"/>
    </source>
</evidence>
<evidence type="ECO:0000256" key="5">
    <source>
        <dbReference type="ARBA" id="ARBA00022833"/>
    </source>
</evidence>
<dbReference type="GO" id="GO:0046872">
    <property type="term" value="F:metal ion binding"/>
    <property type="evidence" value="ECO:0007669"/>
    <property type="project" value="UniProtKB-KW"/>
</dbReference>
<dbReference type="Gene3D" id="2.70.70.10">
    <property type="entry name" value="Glucose Permease (Domain IIA)"/>
    <property type="match status" value="1"/>
</dbReference>
<comment type="caution">
    <text evidence="10">The sequence shown here is derived from an EMBL/GenBank/DDBJ whole genome shotgun (WGS) entry which is preliminary data.</text>
</comment>